<name>A0A1N7G3I1_9RHOB</name>
<evidence type="ECO:0000256" key="6">
    <source>
        <dbReference type="SAM" id="Phobius"/>
    </source>
</evidence>
<dbReference type="RefSeq" id="WP_076532537.1">
    <property type="nucleotide sequence ID" value="NZ_FOAC01000001.1"/>
</dbReference>
<keyword evidence="3 6" id="KW-0812">Transmembrane</keyword>
<dbReference type="InterPro" id="IPR001123">
    <property type="entry name" value="LeuE-type"/>
</dbReference>
<evidence type="ECO:0000256" key="3">
    <source>
        <dbReference type="ARBA" id="ARBA00022692"/>
    </source>
</evidence>
<evidence type="ECO:0000256" key="1">
    <source>
        <dbReference type="ARBA" id="ARBA00004651"/>
    </source>
</evidence>
<sequence>MSLEIWIALAAANFIASLVPGQNAALIGSSTARSGLPGGSFAMVGILAAELIWSVAALVIALGARELSPTLWTELQIGSGIVLLALGLHTLRAAPVDAIDVGRAPRRARVAAHGLWIGLANPMALVFFLSLFPAFVPVNATAPDLGMLVFYASAVVASSAAGLVPYVIASNALAKGGLAVPLQISCSGMLVLLGGLVLLRLTL</sequence>
<keyword evidence="2" id="KW-1003">Cell membrane</keyword>
<feature type="transmembrane region" description="Helical" evidence="6">
    <location>
        <begin position="148"/>
        <end position="168"/>
    </location>
</feature>
<feature type="transmembrane region" description="Helical" evidence="6">
    <location>
        <begin position="180"/>
        <end position="201"/>
    </location>
</feature>
<organism evidence="7 8">
    <name type="scientific">Roseovarius nanhaiticus</name>
    <dbReference type="NCBI Taxonomy" id="573024"/>
    <lineage>
        <taxon>Bacteria</taxon>
        <taxon>Pseudomonadati</taxon>
        <taxon>Pseudomonadota</taxon>
        <taxon>Alphaproteobacteria</taxon>
        <taxon>Rhodobacterales</taxon>
        <taxon>Roseobacteraceae</taxon>
        <taxon>Roseovarius</taxon>
    </lineage>
</organism>
<dbReference type="EMBL" id="FTNV01000001">
    <property type="protein sequence ID" value="SIS07163.1"/>
    <property type="molecule type" value="Genomic_DNA"/>
</dbReference>
<evidence type="ECO:0000256" key="5">
    <source>
        <dbReference type="ARBA" id="ARBA00023136"/>
    </source>
</evidence>
<feature type="transmembrane region" description="Helical" evidence="6">
    <location>
        <begin position="40"/>
        <end position="63"/>
    </location>
</feature>
<evidence type="ECO:0000313" key="8">
    <source>
        <dbReference type="Proteomes" id="UP000186019"/>
    </source>
</evidence>
<accession>A0A1N7G3I1</accession>
<keyword evidence="4 6" id="KW-1133">Transmembrane helix</keyword>
<dbReference type="Pfam" id="PF01810">
    <property type="entry name" value="LysE"/>
    <property type="match status" value="1"/>
</dbReference>
<dbReference type="PANTHER" id="PTHR30086">
    <property type="entry name" value="ARGININE EXPORTER PROTEIN ARGO"/>
    <property type="match status" value="1"/>
</dbReference>
<proteinExistence type="predicted"/>
<dbReference type="GO" id="GO:0005886">
    <property type="term" value="C:plasma membrane"/>
    <property type="evidence" value="ECO:0007669"/>
    <property type="project" value="UniProtKB-SubCell"/>
</dbReference>
<keyword evidence="5 6" id="KW-0472">Membrane</keyword>
<gene>
    <name evidence="7" type="ORF">SAMN05421666_1636</name>
</gene>
<feature type="transmembrane region" description="Helical" evidence="6">
    <location>
        <begin position="6"/>
        <end position="28"/>
    </location>
</feature>
<dbReference type="AlphaFoldDB" id="A0A1N7G3I1"/>
<keyword evidence="8" id="KW-1185">Reference proteome</keyword>
<feature type="transmembrane region" description="Helical" evidence="6">
    <location>
        <begin position="115"/>
        <end position="136"/>
    </location>
</feature>
<feature type="transmembrane region" description="Helical" evidence="6">
    <location>
        <begin position="75"/>
        <end position="94"/>
    </location>
</feature>
<evidence type="ECO:0000256" key="2">
    <source>
        <dbReference type="ARBA" id="ARBA00022475"/>
    </source>
</evidence>
<dbReference type="PANTHER" id="PTHR30086:SF20">
    <property type="entry name" value="ARGININE EXPORTER PROTEIN ARGO-RELATED"/>
    <property type="match status" value="1"/>
</dbReference>
<reference evidence="7 8" key="1">
    <citation type="submission" date="2017-01" db="EMBL/GenBank/DDBJ databases">
        <authorList>
            <person name="Mah S.A."/>
            <person name="Swanson W.J."/>
            <person name="Moy G.W."/>
            <person name="Vacquier V.D."/>
        </authorList>
    </citation>
    <scope>NUCLEOTIDE SEQUENCE [LARGE SCALE GENOMIC DNA]</scope>
    <source>
        <strain evidence="7 8">DSM 29590</strain>
    </source>
</reference>
<dbReference type="GO" id="GO:0015171">
    <property type="term" value="F:amino acid transmembrane transporter activity"/>
    <property type="evidence" value="ECO:0007669"/>
    <property type="project" value="TreeGrafter"/>
</dbReference>
<evidence type="ECO:0000256" key="4">
    <source>
        <dbReference type="ARBA" id="ARBA00022989"/>
    </source>
</evidence>
<evidence type="ECO:0000313" key="7">
    <source>
        <dbReference type="EMBL" id="SIS07163.1"/>
    </source>
</evidence>
<dbReference type="Proteomes" id="UP000186019">
    <property type="component" value="Unassembled WGS sequence"/>
</dbReference>
<comment type="subcellular location">
    <subcellularLocation>
        <location evidence="1">Cell membrane</location>
        <topology evidence="1">Multi-pass membrane protein</topology>
    </subcellularLocation>
</comment>
<protein>
    <submittedName>
        <fullName evidence="7">Threonine/homoserine/homoserine lactone efflux protein</fullName>
    </submittedName>
</protein>